<reference evidence="4" key="1">
    <citation type="submission" date="2013-09" db="EMBL/GenBank/DDBJ databases">
        <title>Corchorus olitorius genome sequencing.</title>
        <authorList>
            <person name="Alam M."/>
            <person name="Haque M.S."/>
            <person name="Islam M.S."/>
            <person name="Emdad E.M."/>
            <person name="Islam M.M."/>
            <person name="Ahmed B."/>
            <person name="Halim A."/>
            <person name="Hossen Q.M.M."/>
            <person name="Hossain M.Z."/>
            <person name="Ahmed R."/>
            <person name="Khan M.M."/>
            <person name="Islam R."/>
            <person name="Rashid M.M."/>
            <person name="Khan S.A."/>
            <person name="Rahman M.S."/>
            <person name="Alam M."/>
            <person name="Yahiya A.S."/>
            <person name="Khan M.S."/>
            <person name="Azam M.S."/>
            <person name="Haque T."/>
            <person name="Lashkar M.Z.H."/>
            <person name="Akhand A.I."/>
            <person name="Morshed G."/>
            <person name="Roy S."/>
            <person name="Uddin K.S."/>
            <person name="Rabeya T."/>
            <person name="Hossain A.S."/>
            <person name="Chowdhury A."/>
            <person name="Snigdha A.R."/>
            <person name="Mortoza M.S."/>
            <person name="Matin S.A."/>
            <person name="Hoque S.M.E."/>
            <person name="Islam M.K."/>
            <person name="Roy D.K."/>
            <person name="Haider R."/>
            <person name="Moosa M.M."/>
            <person name="Elias S.M."/>
            <person name="Hasan A.M."/>
            <person name="Jahan S."/>
            <person name="Shafiuddin M."/>
            <person name="Mahmood N."/>
            <person name="Shommy N.S."/>
        </authorList>
    </citation>
    <scope>NUCLEOTIDE SEQUENCE [LARGE SCALE GENOMIC DNA]</scope>
    <source>
        <strain evidence="4">cv. O-4</strain>
    </source>
</reference>
<comment type="caution">
    <text evidence="3">The sequence shown here is derived from an EMBL/GenBank/DDBJ whole genome shotgun (WGS) entry which is preliminary data.</text>
</comment>
<accession>A0A1R3FXH2</accession>
<dbReference type="InterPro" id="IPR025836">
    <property type="entry name" value="Zn_knuckle_CX2CX4HX4C"/>
</dbReference>
<dbReference type="AlphaFoldDB" id="A0A1R3FXH2"/>
<evidence type="ECO:0000256" key="1">
    <source>
        <dbReference type="SAM" id="MobiDB-lite"/>
    </source>
</evidence>
<protein>
    <submittedName>
        <fullName evidence="3">Zinc knuckle CX2CX4HX4C</fullName>
    </submittedName>
</protein>
<feature type="domain" description="Zinc knuckle CX2CX4HX4C" evidence="2">
    <location>
        <begin position="6"/>
        <end position="42"/>
    </location>
</feature>
<feature type="region of interest" description="Disordered" evidence="1">
    <location>
        <begin position="97"/>
        <end position="138"/>
    </location>
</feature>
<keyword evidence="4" id="KW-1185">Reference proteome</keyword>
<name>A0A1R3FXH2_9ROSI</name>
<evidence type="ECO:0000313" key="4">
    <source>
        <dbReference type="Proteomes" id="UP000187203"/>
    </source>
</evidence>
<dbReference type="OrthoDB" id="1750657at2759"/>
<evidence type="ECO:0000259" key="2">
    <source>
        <dbReference type="Pfam" id="PF14392"/>
    </source>
</evidence>
<dbReference type="Proteomes" id="UP000187203">
    <property type="component" value="Unassembled WGS sequence"/>
</dbReference>
<dbReference type="EMBL" id="AWUE01024505">
    <property type="protein sequence ID" value="OMO50547.1"/>
    <property type="molecule type" value="Genomic_DNA"/>
</dbReference>
<dbReference type="Pfam" id="PF14392">
    <property type="entry name" value="zf-CCHC_4"/>
    <property type="match status" value="1"/>
</dbReference>
<gene>
    <name evidence="3" type="ORF">COLO4_38025</name>
</gene>
<organism evidence="3 4">
    <name type="scientific">Corchorus olitorius</name>
    <dbReference type="NCBI Taxonomy" id="93759"/>
    <lineage>
        <taxon>Eukaryota</taxon>
        <taxon>Viridiplantae</taxon>
        <taxon>Streptophyta</taxon>
        <taxon>Embryophyta</taxon>
        <taxon>Tracheophyta</taxon>
        <taxon>Spermatophyta</taxon>
        <taxon>Magnoliopsida</taxon>
        <taxon>eudicotyledons</taxon>
        <taxon>Gunneridae</taxon>
        <taxon>Pentapetalae</taxon>
        <taxon>rosids</taxon>
        <taxon>malvids</taxon>
        <taxon>Malvales</taxon>
        <taxon>Malvaceae</taxon>
        <taxon>Grewioideae</taxon>
        <taxon>Apeibeae</taxon>
        <taxon>Corchorus</taxon>
    </lineage>
</organism>
<proteinExistence type="predicted"/>
<evidence type="ECO:0000313" key="3">
    <source>
        <dbReference type="EMBL" id="OMO50547.1"/>
    </source>
</evidence>
<sequence length="138" mass="15719">MPSCMITRDDGVDMWVPFKYQRVYKLCTTCGIIGHKRGYCPYQYGEVENMINQQIREAAARVDAPSVSIPTLNQFVAEMKAYNRRRSRRNTTFYYLSGINDDEAGTSQQGGMQREDGGAQEEPPSEVFQPTLPDEPNH</sequence>